<dbReference type="InterPro" id="IPR050373">
    <property type="entry name" value="Fibrinogen_C-term_domain"/>
</dbReference>
<protein>
    <recommendedName>
        <fullName evidence="2">Fibrinogen C-terminal domain-containing protein</fullName>
    </recommendedName>
</protein>
<dbReference type="GO" id="GO:0005615">
    <property type="term" value="C:extracellular space"/>
    <property type="evidence" value="ECO:0007669"/>
    <property type="project" value="TreeGrafter"/>
</dbReference>
<dbReference type="InterPro" id="IPR036056">
    <property type="entry name" value="Fibrinogen-like_C"/>
</dbReference>
<dbReference type="EMBL" id="JBAMIC010000018">
    <property type="protein sequence ID" value="KAK7094829.1"/>
    <property type="molecule type" value="Genomic_DNA"/>
</dbReference>
<evidence type="ECO:0000256" key="1">
    <source>
        <dbReference type="SAM" id="SignalP"/>
    </source>
</evidence>
<keyword evidence="4" id="KW-1185">Reference proteome</keyword>
<dbReference type="Pfam" id="PF00147">
    <property type="entry name" value="Fibrinogen_C"/>
    <property type="match status" value="1"/>
</dbReference>
<gene>
    <name evidence="3" type="ORF">V1264_006328</name>
</gene>
<dbReference type="PANTHER" id="PTHR19143:SF327">
    <property type="entry name" value="FI21813P1-RELATED"/>
    <property type="match status" value="1"/>
</dbReference>
<evidence type="ECO:0000259" key="2">
    <source>
        <dbReference type="PROSITE" id="PS51406"/>
    </source>
</evidence>
<evidence type="ECO:0000313" key="4">
    <source>
        <dbReference type="Proteomes" id="UP001374579"/>
    </source>
</evidence>
<dbReference type="SUPFAM" id="SSF56496">
    <property type="entry name" value="Fibrinogen C-terminal domain-like"/>
    <property type="match status" value="1"/>
</dbReference>
<dbReference type="InterPro" id="IPR002181">
    <property type="entry name" value="Fibrinogen_a/b/g_C_dom"/>
</dbReference>
<feature type="chain" id="PRO_5043010147" description="Fibrinogen C-terminal domain-containing protein" evidence="1">
    <location>
        <begin position="21"/>
        <end position="266"/>
    </location>
</feature>
<sequence length="266" mass="30281">MSLFRCCVLCFVIVLNKRQAEEKLSSTTPLWCRNGGTLNGDKCDCPVQYSGRACHRLIRDCSEPFENGYRTDMDGAYYIQPDTNENAFLVNCKFEYDGVTYALVQTYPITAQHDWNEYKQGFGDDPMNSSPYFIGLDNLHRLTRQSSYELNIWLDYEGEATIGGVLYYNFTIGPEETMYEIAFDALFEKYDVDDWFEGSSSVQFVAPGQDVNNCSSQMGKAGWLGSNCTGYGVFSTGDFYWPVNGELKKVTDLSFMLVRLSSFYEV</sequence>
<dbReference type="SMART" id="SM00186">
    <property type="entry name" value="FBG"/>
    <property type="match status" value="1"/>
</dbReference>
<name>A0AAN9AXH4_9CAEN</name>
<accession>A0AAN9AXH4</accession>
<evidence type="ECO:0000313" key="3">
    <source>
        <dbReference type="EMBL" id="KAK7094829.1"/>
    </source>
</evidence>
<proteinExistence type="predicted"/>
<feature type="signal peptide" evidence="1">
    <location>
        <begin position="1"/>
        <end position="20"/>
    </location>
</feature>
<keyword evidence="1" id="KW-0732">Signal</keyword>
<reference evidence="3 4" key="1">
    <citation type="submission" date="2024-02" db="EMBL/GenBank/DDBJ databases">
        <title>Chromosome-scale genome assembly of the rough periwinkle Littorina saxatilis.</title>
        <authorList>
            <person name="De Jode A."/>
            <person name="Faria R."/>
            <person name="Formenti G."/>
            <person name="Sims Y."/>
            <person name="Smith T.P."/>
            <person name="Tracey A."/>
            <person name="Wood J.M.D."/>
            <person name="Zagrodzka Z.B."/>
            <person name="Johannesson K."/>
            <person name="Butlin R.K."/>
            <person name="Leder E.H."/>
        </authorList>
    </citation>
    <scope>NUCLEOTIDE SEQUENCE [LARGE SCALE GENOMIC DNA]</scope>
    <source>
        <strain evidence="3">Snail1</strain>
        <tissue evidence="3">Muscle</tissue>
    </source>
</reference>
<dbReference type="AlphaFoldDB" id="A0AAN9AXH4"/>
<comment type="caution">
    <text evidence="3">The sequence shown here is derived from an EMBL/GenBank/DDBJ whole genome shotgun (WGS) entry which is preliminary data.</text>
</comment>
<dbReference type="PANTHER" id="PTHR19143">
    <property type="entry name" value="FIBRINOGEN/TENASCIN/ANGIOPOEITIN"/>
    <property type="match status" value="1"/>
</dbReference>
<dbReference type="Gene3D" id="3.90.215.10">
    <property type="entry name" value="Gamma Fibrinogen, chain A, domain 1"/>
    <property type="match status" value="1"/>
</dbReference>
<dbReference type="Proteomes" id="UP001374579">
    <property type="component" value="Unassembled WGS sequence"/>
</dbReference>
<dbReference type="PROSITE" id="PS51406">
    <property type="entry name" value="FIBRINOGEN_C_2"/>
    <property type="match status" value="1"/>
</dbReference>
<feature type="domain" description="Fibrinogen C-terminal" evidence="2">
    <location>
        <begin position="52"/>
        <end position="228"/>
    </location>
</feature>
<dbReference type="InterPro" id="IPR014716">
    <property type="entry name" value="Fibrinogen_a/b/g_C_1"/>
</dbReference>
<organism evidence="3 4">
    <name type="scientific">Littorina saxatilis</name>
    <dbReference type="NCBI Taxonomy" id="31220"/>
    <lineage>
        <taxon>Eukaryota</taxon>
        <taxon>Metazoa</taxon>
        <taxon>Spiralia</taxon>
        <taxon>Lophotrochozoa</taxon>
        <taxon>Mollusca</taxon>
        <taxon>Gastropoda</taxon>
        <taxon>Caenogastropoda</taxon>
        <taxon>Littorinimorpha</taxon>
        <taxon>Littorinoidea</taxon>
        <taxon>Littorinidae</taxon>
        <taxon>Littorina</taxon>
    </lineage>
</organism>